<keyword evidence="2" id="KW-1185">Reference proteome</keyword>
<evidence type="ECO:0000313" key="2">
    <source>
        <dbReference type="Proteomes" id="UP001597046"/>
    </source>
</evidence>
<dbReference type="RefSeq" id="WP_386053436.1">
    <property type="nucleotide sequence ID" value="NZ_JBHTKH010000009.1"/>
</dbReference>
<organism evidence="1 2">
    <name type="scientific">Terrabacter terrigena</name>
    <dbReference type="NCBI Taxonomy" id="574718"/>
    <lineage>
        <taxon>Bacteria</taxon>
        <taxon>Bacillati</taxon>
        <taxon>Actinomycetota</taxon>
        <taxon>Actinomycetes</taxon>
        <taxon>Micrococcales</taxon>
        <taxon>Intrasporangiaceae</taxon>
        <taxon>Terrabacter</taxon>
    </lineage>
</organism>
<dbReference type="EMBL" id="JBHTKH010000009">
    <property type="protein sequence ID" value="MFD1055411.1"/>
    <property type="molecule type" value="Genomic_DNA"/>
</dbReference>
<accession>A0ABW3MXW8</accession>
<dbReference type="Proteomes" id="UP001597046">
    <property type="component" value="Unassembled WGS sequence"/>
</dbReference>
<comment type="caution">
    <text evidence="1">The sequence shown here is derived from an EMBL/GenBank/DDBJ whole genome shotgun (WGS) entry which is preliminary data.</text>
</comment>
<evidence type="ECO:0000313" key="1">
    <source>
        <dbReference type="EMBL" id="MFD1055411.1"/>
    </source>
</evidence>
<proteinExistence type="predicted"/>
<reference evidence="2" key="1">
    <citation type="journal article" date="2019" name="Int. J. Syst. Evol. Microbiol.">
        <title>The Global Catalogue of Microorganisms (GCM) 10K type strain sequencing project: providing services to taxonomists for standard genome sequencing and annotation.</title>
        <authorList>
            <consortium name="The Broad Institute Genomics Platform"/>
            <consortium name="The Broad Institute Genome Sequencing Center for Infectious Disease"/>
            <person name="Wu L."/>
            <person name="Ma J."/>
        </authorList>
    </citation>
    <scope>NUCLEOTIDE SEQUENCE [LARGE SCALE GENOMIC DNA]</scope>
    <source>
        <strain evidence="2">CCUG 57508</strain>
    </source>
</reference>
<sequence>MAEVYGATNGTVALAAATAKTVIEVAAGATVTARIVAASVSFDASAAAAGIKVELVRYATTGTGTAYTPLKYNGEGQARAALCTCKVNDTVEPGTPVVVETYYVPNTAGQFWQIPLGREAYLPSSTLIGLRVTSAAVVNCAANLQWEE</sequence>
<gene>
    <name evidence="1" type="ORF">ACFQ2V_13940</name>
</gene>
<name>A0ABW3MXW8_9MICO</name>
<protein>
    <submittedName>
        <fullName evidence="1">Uncharacterized protein</fullName>
    </submittedName>
</protein>